<organism evidence="1 2">
    <name type="scientific">Paenibacillus solanacearum</name>
    <dbReference type="NCBI Taxonomy" id="2048548"/>
    <lineage>
        <taxon>Bacteria</taxon>
        <taxon>Bacillati</taxon>
        <taxon>Bacillota</taxon>
        <taxon>Bacilli</taxon>
        <taxon>Bacillales</taxon>
        <taxon>Paenibacillaceae</taxon>
        <taxon>Paenibacillus</taxon>
    </lineage>
</organism>
<protein>
    <submittedName>
        <fullName evidence="1">Uncharacterized protein</fullName>
    </submittedName>
</protein>
<gene>
    <name evidence="1" type="ORF">PAESOLCIP111_04714</name>
</gene>
<dbReference type="AlphaFoldDB" id="A0A916K654"/>
<evidence type="ECO:0000313" key="1">
    <source>
        <dbReference type="EMBL" id="CAG7644475.1"/>
    </source>
</evidence>
<evidence type="ECO:0000313" key="2">
    <source>
        <dbReference type="Proteomes" id="UP000693672"/>
    </source>
</evidence>
<keyword evidence="2" id="KW-1185">Reference proteome</keyword>
<name>A0A916K654_9BACL</name>
<proteinExistence type="predicted"/>
<dbReference type="EMBL" id="CAJVAS010000027">
    <property type="protein sequence ID" value="CAG7644475.1"/>
    <property type="molecule type" value="Genomic_DNA"/>
</dbReference>
<comment type="caution">
    <text evidence="1">The sequence shown here is derived from an EMBL/GenBank/DDBJ whole genome shotgun (WGS) entry which is preliminary data.</text>
</comment>
<dbReference type="Proteomes" id="UP000693672">
    <property type="component" value="Unassembled WGS sequence"/>
</dbReference>
<dbReference type="RefSeq" id="WP_218094430.1">
    <property type="nucleotide sequence ID" value="NZ_CAJVAS010000027.1"/>
</dbReference>
<reference evidence="1" key="1">
    <citation type="submission" date="2021-06" db="EMBL/GenBank/DDBJ databases">
        <authorList>
            <person name="Criscuolo A."/>
        </authorList>
    </citation>
    <scope>NUCLEOTIDE SEQUENCE</scope>
    <source>
        <strain evidence="1">CIP111600</strain>
    </source>
</reference>
<sequence length="155" mass="16946">MTTLTQTGSFSLHDFFKIPDLDIYEQMVCIVLSTVTGEKSGIVSVADIAAYGRMSGRQAIGALQGLVEKKVLTSKAFREIVGDFGDDRLSWTAKGLLVYLKRHPRVTMEELAELSGQSGDEEQALLDALRALKQFGYLDEWTGGGGSLPVEEIDE</sequence>
<accession>A0A916K654</accession>